<gene>
    <name evidence="1" type="ORF">V6N12_024648</name>
</gene>
<sequence length="103" mass="11751">MAEKVSGMDCYHTQPPLAVSVGFTCTIMLTVIDIMSSGPHGGYWSDMTREGSKNYSEGSSWIFYKPKAHTYCLQHLGVELLPLYYTIDWSWTRWINYPSDTSL</sequence>
<evidence type="ECO:0000313" key="2">
    <source>
        <dbReference type="Proteomes" id="UP001472677"/>
    </source>
</evidence>
<proteinExistence type="predicted"/>
<dbReference type="Proteomes" id="UP001472677">
    <property type="component" value="Unassembled WGS sequence"/>
</dbReference>
<accession>A0ABR2G1E2</accession>
<name>A0ABR2G1E2_9ROSI</name>
<protein>
    <submittedName>
        <fullName evidence="1">Uncharacterized protein</fullName>
    </submittedName>
</protein>
<evidence type="ECO:0000313" key="1">
    <source>
        <dbReference type="EMBL" id="KAK8590272.1"/>
    </source>
</evidence>
<dbReference type="EMBL" id="JBBPBM010000004">
    <property type="protein sequence ID" value="KAK8590272.1"/>
    <property type="molecule type" value="Genomic_DNA"/>
</dbReference>
<keyword evidence="2" id="KW-1185">Reference proteome</keyword>
<reference evidence="1 2" key="1">
    <citation type="journal article" date="2024" name="G3 (Bethesda)">
        <title>Genome assembly of Hibiscus sabdariffa L. provides insights into metabolisms of medicinal natural products.</title>
        <authorList>
            <person name="Kim T."/>
        </authorList>
    </citation>
    <scope>NUCLEOTIDE SEQUENCE [LARGE SCALE GENOMIC DNA]</scope>
    <source>
        <strain evidence="1">TK-2024</strain>
        <tissue evidence="1">Old leaves</tissue>
    </source>
</reference>
<organism evidence="1 2">
    <name type="scientific">Hibiscus sabdariffa</name>
    <name type="common">roselle</name>
    <dbReference type="NCBI Taxonomy" id="183260"/>
    <lineage>
        <taxon>Eukaryota</taxon>
        <taxon>Viridiplantae</taxon>
        <taxon>Streptophyta</taxon>
        <taxon>Embryophyta</taxon>
        <taxon>Tracheophyta</taxon>
        <taxon>Spermatophyta</taxon>
        <taxon>Magnoliopsida</taxon>
        <taxon>eudicotyledons</taxon>
        <taxon>Gunneridae</taxon>
        <taxon>Pentapetalae</taxon>
        <taxon>rosids</taxon>
        <taxon>malvids</taxon>
        <taxon>Malvales</taxon>
        <taxon>Malvaceae</taxon>
        <taxon>Malvoideae</taxon>
        <taxon>Hibiscus</taxon>
    </lineage>
</organism>
<comment type="caution">
    <text evidence="1">The sequence shown here is derived from an EMBL/GenBank/DDBJ whole genome shotgun (WGS) entry which is preliminary data.</text>
</comment>